<dbReference type="Gene3D" id="1.10.3720.10">
    <property type="entry name" value="MetI-like"/>
    <property type="match status" value="1"/>
</dbReference>
<organism evidence="9 10">
    <name type="scientific">Limnobacter litoralis</name>
    <dbReference type="NCBI Taxonomy" id="481366"/>
    <lineage>
        <taxon>Bacteria</taxon>
        <taxon>Pseudomonadati</taxon>
        <taxon>Pseudomonadota</taxon>
        <taxon>Betaproteobacteria</taxon>
        <taxon>Burkholderiales</taxon>
        <taxon>Burkholderiaceae</taxon>
        <taxon>Limnobacter</taxon>
    </lineage>
</organism>
<keyword evidence="3" id="KW-1003">Cell membrane</keyword>
<feature type="domain" description="ABC transmembrane type-1" evidence="8">
    <location>
        <begin position="102"/>
        <end position="285"/>
    </location>
</feature>
<keyword evidence="10" id="KW-1185">Reference proteome</keyword>
<dbReference type="Pfam" id="PF00528">
    <property type="entry name" value="BPD_transp_1"/>
    <property type="match status" value="1"/>
</dbReference>
<keyword evidence="6 7" id="KW-0472">Membrane</keyword>
<dbReference type="NCBIfam" id="TIGR01097">
    <property type="entry name" value="PhnE"/>
    <property type="match status" value="1"/>
</dbReference>
<keyword evidence="4 7" id="KW-0812">Transmembrane</keyword>
<accession>A0ABQ5YWJ0</accession>
<feature type="transmembrane region" description="Helical" evidence="7">
    <location>
        <begin position="100"/>
        <end position="126"/>
    </location>
</feature>
<keyword evidence="2 7" id="KW-0813">Transport</keyword>
<evidence type="ECO:0000256" key="3">
    <source>
        <dbReference type="ARBA" id="ARBA00022475"/>
    </source>
</evidence>
<evidence type="ECO:0000313" key="9">
    <source>
        <dbReference type="EMBL" id="GLR27124.1"/>
    </source>
</evidence>
<evidence type="ECO:0000256" key="2">
    <source>
        <dbReference type="ARBA" id="ARBA00022448"/>
    </source>
</evidence>
<evidence type="ECO:0000256" key="4">
    <source>
        <dbReference type="ARBA" id="ARBA00022692"/>
    </source>
</evidence>
<evidence type="ECO:0000259" key="8">
    <source>
        <dbReference type="PROSITE" id="PS50928"/>
    </source>
</evidence>
<evidence type="ECO:0000256" key="7">
    <source>
        <dbReference type="RuleBase" id="RU363032"/>
    </source>
</evidence>
<dbReference type="CDD" id="cd06261">
    <property type="entry name" value="TM_PBP2"/>
    <property type="match status" value="1"/>
</dbReference>
<comment type="subcellular location">
    <subcellularLocation>
        <location evidence="1 7">Cell membrane</location>
        <topology evidence="1 7">Multi-pass membrane protein</topology>
    </subcellularLocation>
</comment>
<evidence type="ECO:0000256" key="6">
    <source>
        <dbReference type="ARBA" id="ARBA00023136"/>
    </source>
</evidence>
<sequence length="293" mass="32136">MTFTQFLTRLKGRLGFLGLALAYAAIVAVCLASFSRSDDLSLGRNPLDNLIKTGTEFVRPSFLDIWFGNTHYEYKSDDGTVLRTENRRLVETEYDKQLLIAAWVTFKIATLGSLLGALLSLPFAVFTAKNLRSPKWLSAASKMVLDISRSIHTLVFGLVLVGIVGLGPTAGILAIAFHSMGTYGKLFAESIETLDMAAIEAVRAVGASPSQTFFLAVWPNVLPQWVSSHLYIWEYNIRDSTILGIIGAGGLGLLISESVSLFQWGRLSTILLVVVLMVTVFDSLSRRIRQALL</sequence>
<dbReference type="InterPro" id="IPR035906">
    <property type="entry name" value="MetI-like_sf"/>
</dbReference>
<feature type="transmembrane region" description="Helical" evidence="7">
    <location>
        <begin position="151"/>
        <end position="177"/>
    </location>
</feature>
<evidence type="ECO:0000313" key="10">
    <source>
        <dbReference type="Proteomes" id="UP001156664"/>
    </source>
</evidence>
<feature type="transmembrane region" description="Helical" evidence="7">
    <location>
        <begin position="12"/>
        <end position="34"/>
    </location>
</feature>
<dbReference type="EMBL" id="BSOJ01000027">
    <property type="protein sequence ID" value="GLR27124.1"/>
    <property type="molecule type" value="Genomic_DNA"/>
</dbReference>
<evidence type="ECO:0000256" key="1">
    <source>
        <dbReference type="ARBA" id="ARBA00004651"/>
    </source>
</evidence>
<dbReference type="PANTHER" id="PTHR30043:SF1">
    <property type="entry name" value="ABC TRANSPORT SYSTEM PERMEASE PROTEIN P69"/>
    <property type="match status" value="1"/>
</dbReference>
<dbReference type="InterPro" id="IPR005769">
    <property type="entry name" value="PhnE/PtxC"/>
</dbReference>
<proteinExistence type="inferred from homology"/>
<dbReference type="PROSITE" id="PS50928">
    <property type="entry name" value="ABC_TM1"/>
    <property type="match status" value="1"/>
</dbReference>
<dbReference type="PANTHER" id="PTHR30043">
    <property type="entry name" value="PHOSPHONATES TRANSPORT SYSTEM PERMEASE PROTEIN"/>
    <property type="match status" value="1"/>
</dbReference>
<reference evidence="10" key="1">
    <citation type="journal article" date="2019" name="Int. J. Syst. Evol. Microbiol.">
        <title>The Global Catalogue of Microorganisms (GCM) 10K type strain sequencing project: providing services to taxonomists for standard genome sequencing and annotation.</title>
        <authorList>
            <consortium name="The Broad Institute Genomics Platform"/>
            <consortium name="The Broad Institute Genome Sequencing Center for Infectious Disease"/>
            <person name="Wu L."/>
            <person name="Ma J."/>
        </authorList>
    </citation>
    <scope>NUCLEOTIDE SEQUENCE [LARGE SCALE GENOMIC DNA]</scope>
    <source>
        <strain evidence="10">NBRC 105857</strain>
    </source>
</reference>
<protein>
    <recommendedName>
        <fullName evidence="8">ABC transmembrane type-1 domain-containing protein</fullName>
    </recommendedName>
</protein>
<dbReference type="InterPro" id="IPR000515">
    <property type="entry name" value="MetI-like"/>
</dbReference>
<evidence type="ECO:0000256" key="5">
    <source>
        <dbReference type="ARBA" id="ARBA00022989"/>
    </source>
</evidence>
<comment type="caution">
    <text evidence="9">The sequence shown here is derived from an EMBL/GenBank/DDBJ whole genome shotgun (WGS) entry which is preliminary data.</text>
</comment>
<feature type="transmembrane region" description="Helical" evidence="7">
    <location>
        <begin position="261"/>
        <end position="281"/>
    </location>
</feature>
<keyword evidence="5 7" id="KW-1133">Transmembrane helix</keyword>
<dbReference type="Proteomes" id="UP001156664">
    <property type="component" value="Unassembled WGS sequence"/>
</dbReference>
<name>A0ABQ5YWJ0_9BURK</name>
<gene>
    <name evidence="9" type="ORF">GCM10007875_22150</name>
</gene>
<dbReference type="SUPFAM" id="SSF161098">
    <property type="entry name" value="MetI-like"/>
    <property type="match status" value="1"/>
</dbReference>
<comment type="similarity">
    <text evidence="7">Belongs to the binding-protein-dependent transport system permease family.</text>
</comment>
<dbReference type="RefSeq" id="WP_284281841.1">
    <property type="nucleotide sequence ID" value="NZ_BSOJ01000027.1"/>
</dbReference>